<evidence type="ECO:0000313" key="2">
    <source>
        <dbReference type="Proteomes" id="UP000887013"/>
    </source>
</evidence>
<gene>
    <name evidence="1" type="ORF">NPIL_303601</name>
</gene>
<dbReference type="Proteomes" id="UP000887013">
    <property type="component" value="Unassembled WGS sequence"/>
</dbReference>
<dbReference type="AlphaFoldDB" id="A0A8X6QKY0"/>
<accession>A0A8X6QKY0</accession>
<keyword evidence="2" id="KW-1185">Reference proteome</keyword>
<evidence type="ECO:0000313" key="1">
    <source>
        <dbReference type="EMBL" id="GFU24614.1"/>
    </source>
</evidence>
<reference evidence="1" key="1">
    <citation type="submission" date="2020-08" db="EMBL/GenBank/DDBJ databases">
        <title>Multicomponent nature underlies the extraordinary mechanical properties of spider dragline silk.</title>
        <authorList>
            <person name="Kono N."/>
            <person name="Nakamura H."/>
            <person name="Mori M."/>
            <person name="Yoshida Y."/>
            <person name="Ohtoshi R."/>
            <person name="Malay A.D."/>
            <person name="Moran D.A.P."/>
            <person name="Tomita M."/>
            <person name="Numata K."/>
            <person name="Arakawa K."/>
        </authorList>
    </citation>
    <scope>NUCLEOTIDE SEQUENCE</scope>
</reference>
<comment type="caution">
    <text evidence="1">The sequence shown here is derived from an EMBL/GenBank/DDBJ whole genome shotgun (WGS) entry which is preliminary data.</text>
</comment>
<sequence length="74" mass="8611">MGSASREGPPEKAPLRLTWIRTKVFSLQLVWAFSFSFTLAYEEEWSRAIVNGILTWFKVMSWCLELDRAEARQA</sequence>
<protein>
    <submittedName>
        <fullName evidence="1">Uncharacterized protein</fullName>
    </submittedName>
</protein>
<dbReference type="EMBL" id="BMAW01032228">
    <property type="protein sequence ID" value="GFU24614.1"/>
    <property type="molecule type" value="Genomic_DNA"/>
</dbReference>
<proteinExistence type="predicted"/>
<name>A0A8X6QKY0_NEPPI</name>
<organism evidence="1 2">
    <name type="scientific">Nephila pilipes</name>
    <name type="common">Giant wood spider</name>
    <name type="synonym">Nephila maculata</name>
    <dbReference type="NCBI Taxonomy" id="299642"/>
    <lineage>
        <taxon>Eukaryota</taxon>
        <taxon>Metazoa</taxon>
        <taxon>Ecdysozoa</taxon>
        <taxon>Arthropoda</taxon>
        <taxon>Chelicerata</taxon>
        <taxon>Arachnida</taxon>
        <taxon>Araneae</taxon>
        <taxon>Araneomorphae</taxon>
        <taxon>Entelegynae</taxon>
        <taxon>Araneoidea</taxon>
        <taxon>Nephilidae</taxon>
        <taxon>Nephila</taxon>
    </lineage>
</organism>